<dbReference type="PANTHER" id="PTHR22118:SF14">
    <property type="entry name" value="DYNEIN AXONEMAL ASSEMBLY FACTOR 3"/>
    <property type="match status" value="1"/>
</dbReference>
<accession>A0AAD5L5Q0</accession>
<evidence type="ECO:0000259" key="1">
    <source>
        <dbReference type="Pfam" id="PF14737"/>
    </source>
</evidence>
<name>A0AAD5L5Q0_PYTIN</name>
<dbReference type="PANTHER" id="PTHR22118">
    <property type="entry name" value="DYNEIN ASSEMBLY FACTOR 3, AXONEMAL"/>
    <property type="match status" value="1"/>
</dbReference>
<reference evidence="2" key="1">
    <citation type="submission" date="2021-12" db="EMBL/GenBank/DDBJ databases">
        <title>Prjna785345.</title>
        <authorList>
            <person name="Rujirawat T."/>
            <person name="Krajaejun T."/>
        </authorList>
    </citation>
    <scope>NUCLEOTIDE SEQUENCE</scope>
    <source>
        <strain evidence="2">Pi057C3</strain>
    </source>
</reference>
<dbReference type="GO" id="GO:0070286">
    <property type="term" value="P:axonemal dynein complex assembly"/>
    <property type="evidence" value="ECO:0007669"/>
    <property type="project" value="InterPro"/>
</dbReference>
<dbReference type="Proteomes" id="UP001209570">
    <property type="component" value="Unassembled WGS sequence"/>
</dbReference>
<dbReference type="InterPro" id="IPR039304">
    <property type="entry name" value="DNAAF3"/>
</dbReference>
<proteinExistence type="predicted"/>
<evidence type="ECO:0000313" key="2">
    <source>
        <dbReference type="EMBL" id="KAJ0390465.1"/>
    </source>
</evidence>
<feature type="domain" description="DUF4470" evidence="1">
    <location>
        <begin position="17"/>
        <end position="120"/>
    </location>
</feature>
<dbReference type="GO" id="GO:0044458">
    <property type="term" value="P:motile cilium assembly"/>
    <property type="evidence" value="ECO:0007669"/>
    <property type="project" value="TreeGrafter"/>
</dbReference>
<dbReference type="EMBL" id="JAKCXM010002078">
    <property type="protein sequence ID" value="KAJ0390465.1"/>
    <property type="molecule type" value="Genomic_DNA"/>
</dbReference>
<organism evidence="2 3">
    <name type="scientific">Pythium insidiosum</name>
    <name type="common">Pythiosis disease agent</name>
    <dbReference type="NCBI Taxonomy" id="114742"/>
    <lineage>
        <taxon>Eukaryota</taxon>
        <taxon>Sar</taxon>
        <taxon>Stramenopiles</taxon>
        <taxon>Oomycota</taxon>
        <taxon>Peronosporomycetes</taxon>
        <taxon>Pythiales</taxon>
        <taxon>Pythiaceae</taxon>
        <taxon>Pythium</taxon>
    </lineage>
</organism>
<protein>
    <recommendedName>
        <fullName evidence="1">DUF4470 domain-containing protein</fullName>
    </recommendedName>
</protein>
<dbReference type="AlphaFoldDB" id="A0AAD5L5Q0"/>
<dbReference type="InterPro" id="IPR027974">
    <property type="entry name" value="DUF4470"/>
</dbReference>
<comment type="caution">
    <text evidence="2">The sequence shown here is derived from an EMBL/GenBank/DDBJ whole genome shotgun (WGS) entry which is preliminary data.</text>
</comment>
<evidence type="ECO:0000313" key="3">
    <source>
        <dbReference type="Proteomes" id="UP001209570"/>
    </source>
</evidence>
<keyword evidence="3" id="KW-1185">Reference proteome</keyword>
<gene>
    <name evidence="2" type="ORF">P43SY_011533</name>
</gene>
<sequence>MARTTSGMMMSLGTVNMWGFSPAFDLLDRVEQVSQQEDTMPVNLLLIGPGDIRHALHTVARRRRTATKDGALRPIHIYIYERSVETLARHLLLWAIAQDWDIPLRQRCNTFLEVFGNALVQERTASYIEEKSKELVELLHYERGWLADQVDLSHLKMKTRDELVDTFRSWSTKVHFDAAQS</sequence>
<dbReference type="Pfam" id="PF14737">
    <property type="entry name" value="DUF4470"/>
    <property type="match status" value="1"/>
</dbReference>